<organism evidence="1 2">
    <name type="scientific">Streptomyces phage Battuta</name>
    <dbReference type="NCBI Taxonomy" id="2805843"/>
    <lineage>
        <taxon>Viruses</taxon>
        <taxon>Duplodnaviria</taxon>
        <taxon>Heunggongvirae</taxon>
        <taxon>Uroviricota</taxon>
        <taxon>Caudoviricetes</taxon>
        <taxon>Stanwilliamsviridae</taxon>
        <taxon>Boydwoodruffvirinae</taxon>
        <taxon>Karimacvirus</taxon>
        <taxon>Karimacvirus karimac</taxon>
        <taxon>Streptomyces virus Karimac</taxon>
    </lineage>
</organism>
<proteinExistence type="predicted"/>
<accession>A0A890V3Y8</accession>
<evidence type="ECO:0000313" key="2">
    <source>
        <dbReference type="Proteomes" id="UP000605523"/>
    </source>
</evidence>
<dbReference type="EMBL" id="MW507134">
    <property type="protein sequence ID" value="QRI45821.1"/>
    <property type="molecule type" value="Genomic_DNA"/>
</dbReference>
<sequence>MDGSVSILEQAYVRVDAKQGDKPCTGQPLDTLAITH</sequence>
<evidence type="ECO:0000313" key="1">
    <source>
        <dbReference type="EMBL" id="QRI45821.1"/>
    </source>
</evidence>
<name>A0A890V3Y8_9CAUD</name>
<reference evidence="1" key="1">
    <citation type="submission" date="2021-01" db="EMBL/GenBank/DDBJ databases">
        <authorList>
            <person name="Kayani H."/>
            <person name="Harden A."/>
            <person name="Salama A."/>
            <person name="Schultz-Loggie S."/>
            <person name="Jimenez M."/>
            <person name="Benavides D."/>
            <person name="Pollard J."/>
            <person name="Johnson K."/>
            <person name="Nayek S."/>
            <person name="Bhuyan S."/>
            <person name="Hughes L.E."/>
            <person name="Garlena R.A."/>
            <person name="Russell D.A."/>
            <person name="Pope W.H."/>
            <person name="Jacobs-Sera D."/>
            <person name="Hatfull G.F."/>
        </authorList>
    </citation>
    <scope>NUCLEOTIDE SEQUENCE</scope>
</reference>
<gene>
    <name evidence="1" type="primary">157</name>
    <name evidence="1" type="ORF">SEA_BATTUTA_157</name>
</gene>
<protein>
    <submittedName>
        <fullName evidence="1">Uncharacterized protein</fullName>
    </submittedName>
</protein>
<dbReference type="Proteomes" id="UP000605523">
    <property type="component" value="Segment"/>
</dbReference>